<reference evidence="1" key="1">
    <citation type="journal article" date="2015" name="Nature">
        <title>Complex archaea that bridge the gap between prokaryotes and eukaryotes.</title>
        <authorList>
            <person name="Spang A."/>
            <person name="Saw J.H."/>
            <person name="Jorgensen S.L."/>
            <person name="Zaremba-Niedzwiedzka K."/>
            <person name="Martijn J."/>
            <person name="Lind A.E."/>
            <person name="van Eijk R."/>
            <person name="Schleper C."/>
            <person name="Guy L."/>
            <person name="Ettema T.J."/>
        </authorList>
    </citation>
    <scope>NUCLEOTIDE SEQUENCE</scope>
</reference>
<proteinExistence type="predicted"/>
<accession>A0A0F9J655</accession>
<sequence>MSDIKGYCTNCNQWVVWIKHSKIGGVECPNCGGVAVRNYLPKWMQGD</sequence>
<organism evidence="1">
    <name type="scientific">marine sediment metagenome</name>
    <dbReference type="NCBI Taxonomy" id="412755"/>
    <lineage>
        <taxon>unclassified sequences</taxon>
        <taxon>metagenomes</taxon>
        <taxon>ecological metagenomes</taxon>
    </lineage>
</organism>
<gene>
    <name evidence="1" type="ORF">LCGC14_1493300</name>
</gene>
<name>A0A0F9J655_9ZZZZ</name>
<comment type="caution">
    <text evidence="1">The sequence shown here is derived from an EMBL/GenBank/DDBJ whole genome shotgun (WGS) entry which is preliminary data.</text>
</comment>
<dbReference type="EMBL" id="LAZR01010758">
    <property type="protein sequence ID" value="KKM65244.1"/>
    <property type="molecule type" value="Genomic_DNA"/>
</dbReference>
<dbReference type="AlphaFoldDB" id="A0A0F9J655"/>
<protein>
    <submittedName>
        <fullName evidence="1">Uncharacterized protein</fullName>
    </submittedName>
</protein>
<evidence type="ECO:0000313" key="1">
    <source>
        <dbReference type="EMBL" id="KKM65244.1"/>
    </source>
</evidence>